<dbReference type="AlphaFoldDB" id="A0A918CPY4"/>
<evidence type="ECO:0000259" key="2">
    <source>
        <dbReference type="PROSITE" id="PS50967"/>
    </source>
</evidence>
<reference evidence="3" key="1">
    <citation type="journal article" date="2014" name="Int. J. Syst. Evol. Microbiol.">
        <title>Complete genome sequence of Corynebacterium casei LMG S-19264T (=DSM 44701T), isolated from a smear-ripened cheese.</title>
        <authorList>
            <consortium name="US DOE Joint Genome Institute (JGI-PGF)"/>
            <person name="Walter F."/>
            <person name="Albersmeier A."/>
            <person name="Kalinowski J."/>
            <person name="Ruckert C."/>
        </authorList>
    </citation>
    <scope>NUCLEOTIDE SEQUENCE</scope>
    <source>
        <strain evidence="3">JCM 31311</strain>
    </source>
</reference>
<keyword evidence="4" id="KW-1185">Reference proteome</keyword>
<feature type="compositionally biased region" description="Low complexity" evidence="1">
    <location>
        <begin position="343"/>
        <end position="355"/>
    </location>
</feature>
<feature type="compositionally biased region" description="Polar residues" evidence="1">
    <location>
        <begin position="356"/>
        <end position="372"/>
    </location>
</feature>
<feature type="domain" description="HRDC" evidence="2">
    <location>
        <begin position="487"/>
        <end position="559"/>
    </location>
</feature>
<evidence type="ECO:0000256" key="1">
    <source>
        <dbReference type="SAM" id="MobiDB-lite"/>
    </source>
</evidence>
<dbReference type="InterPro" id="IPR044876">
    <property type="entry name" value="HRDC_dom_sf"/>
</dbReference>
<reference evidence="3" key="2">
    <citation type="submission" date="2020-09" db="EMBL/GenBank/DDBJ databases">
        <authorList>
            <person name="Sun Q."/>
            <person name="Ohkuma M."/>
        </authorList>
    </citation>
    <scope>NUCLEOTIDE SEQUENCE</scope>
    <source>
        <strain evidence="3">JCM 31311</strain>
    </source>
</reference>
<dbReference type="SUPFAM" id="SSF47819">
    <property type="entry name" value="HRDC-like"/>
    <property type="match status" value="1"/>
</dbReference>
<dbReference type="GO" id="GO:0000166">
    <property type="term" value="F:nucleotide binding"/>
    <property type="evidence" value="ECO:0007669"/>
    <property type="project" value="InterPro"/>
</dbReference>
<dbReference type="SMART" id="SM00341">
    <property type="entry name" value="HRDC"/>
    <property type="match status" value="1"/>
</dbReference>
<proteinExistence type="predicted"/>
<evidence type="ECO:0000313" key="4">
    <source>
        <dbReference type="Proteomes" id="UP000603865"/>
    </source>
</evidence>
<dbReference type="RefSeq" id="WP_229776606.1">
    <property type="nucleotide sequence ID" value="NZ_BMQL01000063.1"/>
</dbReference>
<sequence length="559" mass="59342">MTTPLETLLARAHAQPGEPQARLQDLLSALEGSDWTLLLDGEDALAAQLASVLGPGLIRLDPRLSVNRETFASRGLALASSDGDWKGARAVWLMEPDERALTRARRADVPVIVDATLSPGGLWTGQGAQFVVYRDAATLSGYGDVRLSALSGMGTAPRRSAPAAADLSVALALRDIGTLALRMNRRTRNAEALTERFQGRALPVSGGVLLLEHDGPSTVTPLGGNLSAARAVAAGTLITVGIENPEDAWAILGVALGAQPVASENALFDTPSAQAVSHPLPDEGQSIARASVLMEGSSTEPVAVDAAPDADFTPMPATTEAPAVQDDYSDREFVFTPPPVLPDLPSLPSLPSVPSQATAPSLPSQSTQNSESDQPQQERGRRPRRGDRRQDRNGAPAQPQIQPEIVMSESFQRGPASSPSASEHDAPQTEPTADIWPEEAASQNTIYDAPSEPEVLMEAAESTQDLPLQLPPDLPAADAADPASDLTDEQQAIYARLREWRNAEAKRQTVSRFIIASNATLAEVARRIPYTADDLKAVKGMGPERLRKYGDKILDVVRG</sequence>
<evidence type="ECO:0000313" key="3">
    <source>
        <dbReference type="EMBL" id="GGR34276.1"/>
    </source>
</evidence>
<organism evidence="3 4">
    <name type="scientific">Deinococcus ruber</name>
    <dbReference type="NCBI Taxonomy" id="1848197"/>
    <lineage>
        <taxon>Bacteria</taxon>
        <taxon>Thermotogati</taxon>
        <taxon>Deinococcota</taxon>
        <taxon>Deinococci</taxon>
        <taxon>Deinococcales</taxon>
        <taxon>Deinococcaceae</taxon>
        <taxon>Deinococcus</taxon>
    </lineage>
</organism>
<protein>
    <submittedName>
        <fullName evidence="3">Membrane protein</fullName>
    </submittedName>
</protein>
<dbReference type="GO" id="GO:0003676">
    <property type="term" value="F:nucleic acid binding"/>
    <property type="evidence" value="ECO:0007669"/>
    <property type="project" value="InterPro"/>
</dbReference>
<dbReference type="Proteomes" id="UP000603865">
    <property type="component" value="Unassembled WGS sequence"/>
</dbReference>
<dbReference type="SUPFAM" id="SSF53383">
    <property type="entry name" value="PLP-dependent transferases"/>
    <property type="match status" value="1"/>
</dbReference>
<dbReference type="Gene3D" id="1.10.150.80">
    <property type="entry name" value="HRDC domain"/>
    <property type="match status" value="1"/>
</dbReference>
<feature type="compositionally biased region" description="Polar residues" evidence="1">
    <location>
        <begin position="409"/>
        <end position="421"/>
    </location>
</feature>
<dbReference type="InterPro" id="IPR015424">
    <property type="entry name" value="PyrdxlP-dep_Trfase"/>
</dbReference>
<dbReference type="InterPro" id="IPR010997">
    <property type="entry name" value="HRDC-like_sf"/>
</dbReference>
<dbReference type="PROSITE" id="PS50967">
    <property type="entry name" value="HRDC"/>
    <property type="match status" value="1"/>
</dbReference>
<dbReference type="InterPro" id="IPR002121">
    <property type="entry name" value="HRDC_dom"/>
</dbReference>
<comment type="caution">
    <text evidence="3">The sequence shown here is derived from an EMBL/GenBank/DDBJ whole genome shotgun (WGS) entry which is preliminary data.</text>
</comment>
<dbReference type="EMBL" id="BMQL01000063">
    <property type="protein sequence ID" value="GGR34276.1"/>
    <property type="molecule type" value="Genomic_DNA"/>
</dbReference>
<feature type="region of interest" description="Disordered" evidence="1">
    <location>
        <begin position="307"/>
        <end position="431"/>
    </location>
</feature>
<dbReference type="Pfam" id="PF00570">
    <property type="entry name" value="HRDC"/>
    <property type="match status" value="1"/>
</dbReference>
<accession>A0A918CPY4</accession>
<name>A0A918CPY4_9DEIO</name>
<gene>
    <name evidence="3" type="ORF">GCM10008957_50510</name>
</gene>